<dbReference type="Proteomes" id="UP001153404">
    <property type="component" value="Unassembled WGS sequence"/>
</dbReference>
<reference evidence="2" key="1">
    <citation type="submission" date="2022-10" db="EMBL/GenBank/DDBJ databases">
        <title>Comparative genomic analysis of Cohnella hashimotonis sp. nov., isolated from the International Space Station.</title>
        <authorList>
            <person name="Simpson A."/>
            <person name="Venkateswaran K."/>
        </authorList>
    </citation>
    <scope>NUCLEOTIDE SEQUENCE</scope>
    <source>
        <strain evidence="2">DSM 28161</strain>
    </source>
</reference>
<comment type="caution">
    <text evidence="2">The sequence shown here is derived from an EMBL/GenBank/DDBJ whole genome shotgun (WGS) entry which is preliminary data.</text>
</comment>
<keyword evidence="3" id="KW-1185">Reference proteome</keyword>
<protein>
    <submittedName>
        <fullName evidence="2">Uncharacterized protein</fullName>
    </submittedName>
</protein>
<proteinExistence type="predicted"/>
<dbReference type="EMBL" id="JAPDIA010000001">
    <property type="protein sequence ID" value="MDG0808149.1"/>
    <property type="molecule type" value="Genomic_DNA"/>
</dbReference>
<feature type="transmembrane region" description="Helical" evidence="1">
    <location>
        <begin position="12"/>
        <end position="32"/>
    </location>
</feature>
<dbReference type="AlphaFoldDB" id="A0A9X4KSW8"/>
<keyword evidence="1" id="KW-0472">Membrane</keyword>
<organism evidence="2 3">
    <name type="scientific">Cohnella rhizosphaerae</name>
    <dbReference type="NCBI Taxonomy" id="1457232"/>
    <lineage>
        <taxon>Bacteria</taxon>
        <taxon>Bacillati</taxon>
        <taxon>Bacillota</taxon>
        <taxon>Bacilli</taxon>
        <taxon>Bacillales</taxon>
        <taxon>Paenibacillaceae</taxon>
        <taxon>Cohnella</taxon>
    </lineage>
</organism>
<keyword evidence="1" id="KW-0812">Transmembrane</keyword>
<gene>
    <name evidence="2" type="ORF">OMP40_01025</name>
</gene>
<dbReference type="RefSeq" id="WP_277528440.1">
    <property type="nucleotide sequence ID" value="NZ_JAPDIA010000001.1"/>
</dbReference>
<keyword evidence="1" id="KW-1133">Transmembrane helix</keyword>
<sequence>MKTKFGSRSVNIALLLFFCVLYAVSAVLYAHLLRQDERGAAEQLLRLSDRAAISILRQRAWQNQNLHDQFRRHLGHQRGRRADRVVLVRLRLCALSVLRQKCVVFYTAAVFDDSRRAYDHPAVRAG</sequence>
<evidence type="ECO:0000313" key="2">
    <source>
        <dbReference type="EMBL" id="MDG0808149.1"/>
    </source>
</evidence>
<name>A0A9X4KSW8_9BACL</name>
<accession>A0A9X4KSW8</accession>
<evidence type="ECO:0000256" key="1">
    <source>
        <dbReference type="SAM" id="Phobius"/>
    </source>
</evidence>
<evidence type="ECO:0000313" key="3">
    <source>
        <dbReference type="Proteomes" id="UP001153404"/>
    </source>
</evidence>